<keyword evidence="4" id="KW-1185">Reference proteome</keyword>
<dbReference type="PANTHER" id="PTHR38396">
    <property type="entry name" value="TRANSMEMBRANE PROTEIN"/>
    <property type="match status" value="1"/>
</dbReference>
<keyword evidence="2" id="KW-0472">Membrane</keyword>
<dbReference type="PANTHER" id="PTHR38396:SF1">
    <property type="entry name" value="TRANSMEMBRANE PROTEIN"/>
    <property type="match status" value="1"/>
</dbReference>
<evidence type="ECO:0000313" key="3">
    <source>
        <dbReference type="EMBL" id="WOH04273.1"/>
    </source>
</evidence>
<feature type="region of interest" description="Disordered" evidence="1">
    <location>
        <begin position="59"/>
        <end position="79"/>
    </location>
</feature>
<dbReference type="AlphaFoldDB" id="A0AAF0XAG2"/>
<evidence type="ECO:0000256" key="1">
    <source>
        <dbReference type="SAM" id="MobiDB-lite"/>
    </source>
</evidence>
<keyword evidence="2" id="KW-1133">Transmembrane helix</keyword>
<evidence type="ECO:0000313" key="4">
    <source>
        <dbReference type="Proteomes" id="UP000077755"/>
    </source>
</evidence>
<reference evidence="3" key="1">
    <citation type="journal article" date="2016" name="Nat. Genet.">
        <title>A high-quality carrot genome assembly provides new insights into carotenoid accumulation and asterid genome evolution.</title>
        <authorList>
            <person name="Iorizzo M."/>
            <person name="Ellison S."/>
            <person name="Senalik D."/>
            <person name="Zeng P."/>
            <person name="Satapoomin P."/>
            <person name="Huang J."/>
            <person name="Bowman M."/>
            <person name="Iovene M."/>
            <person name="Sanseverino W."/>
            <person name="Cavagnaro P."/>
            <person name="Yildiz M."/>
            <person name="Macko-Podgorni A."/>
            <person name="Moranska E."/>
            <person name="Grzebelus E."/>
            <person name="Grzebelus D."/>
            <person name="Ashrafi H."/>
            <person name="Zheng Z."/>
            <person name="Cheng S."/>
            <person name="Spooner D."/>
            <person name="Van Deynze A."/>
            <person name="Simon P."/>
        </authorList>
    </citation>
    <scope>NUCLEOTIDE SEQUENCE</scope>
    <source>
        <tissue evidence="3">Leaf</tissue>
    </source>
</reference>
<evidence type="ECO:0000256" key="2">
    <source>
        <dbReference type="SAM" id="Phobius"/>
    </source>
</evidence>
<keyword evidence="2" id="KW-0812">Transmembrane</keyword>
<accession>A0AAF0XAG2</accession>
<organism evidence="3 4">
    <name type="scientific">Daucus carota subsp. sativus</name>
    <name type="common">Carrot</name>
    <dbReference type="NCBI Taxonomy" id="79200"/>
    <lineage>
        <taxon>Eukaryota</taxon>
        <taxon>Viridiplantae</taxon>
        <taxon>Streptophyta</taxon>
        <taxon>Embryophyta</taxon>
        <taxon>Tracheophyta</taxon>
        <taxon>Spermatophyta</taxon>
        <taxon>Magnoliopsida</taxon>
        <taxon>eudicotyledons</taxon>
        <taxon>Gunneridae</taxon>
        <taxon>Pentapetalae</taxon>
        <taxon>asterids</taxon>
        <taxon>campanulids</taxon>
        <taxon>Apiales</taxon>
        <taxon>Apiaceae</taxon>
        <taxon>Apioideae</taxon>
        <taxon>Scandiceae</taxon>
        <taxon>Daucinae</taxon>
        <taxon>Daucus</taxon>
        <taxon>Daucus sect. Daucus</taxon>
    </lineage>
</organism>
<evidence type="ECO:0008006" key="5">
    <source>
        <dbReference type="Google" id="ProtNLM"/>
    </source>
</evidence>
<protein>
    <recommendedName>
        <fullName evidence="5">Transmembrane protein</fullName>
    </recommendedName>
</protein>
<name>A0AAF0XAG2_DAUCS</name>
<dbReference type="Proteomes" id="UP000077755">
    <property type="component" value="Chromosome 6"/>
</dbReference>
<reference evidence="3" key="2">
    <citation type="submission" date="2022-03" db="EMBL/GenBank/DDBJ databases">
        <title>Draft title - Genomic analysis of global carrot germplasm unveils the trajectory of domestication and the origin of high carotenoid orange carrot.</title>
        <authorList>
            <person name="Iorizzo M."/>
            <person name="Ellison S."/>
            <person name="Senalik D."/>
            <person name="Macko-Podgorni A."/>
            <person name="Grzebelus D."/>
            <person name="Bostan H."/>
            <person name="Rolling W."/>
            <person name="Curaba J."/>
            <person name="Simon P."/>
        </authorList>
    </citation>
    <scope>NUCLEOTIDE SEQUENCE</scope>
    <source>
        <tissue evidence="3">Leaf</tissue>
    </source>
</reference>
<gene>
    <name evidence="3" type="ORF">DCAR_0623682</name>
</gene>
<dbReference type="EMBL" id="CP093348">
    <property type="protein sequence ID" value="WOH04273.1"/>
    <property type="molecule type" value="Genomic_DNA"/>
</dbReference>
<sequence length="79" mass="8462">MNGRSTVVILFFWALLTVITPALIRMSASAKLLDVNGVEASAVKSRLLPRRALIATKFIETPAPTPAPTPEPGTNKPVH</sequence>
<proteinExistence type="predicted"/>
<feature type="transmembrane region" description="Helical" evidence="2">
    <location>
        <begin position="6"/>
        <end position="24"/>
    </location>
</feature>